<keyword evidence="1" id="KW-1133">Transmembrane helix</keyword>
<accession>A0A1X9YU99</accession>
<dbReference type="PANTHER" id="PTHR35519:SF2">
    <property type="entry name" value="PH DOMAIN PROTEIN"/>
    <property type="match status" value="1"/>
</dbReference>
<dbReference type="Pfam" id="PF13430">
    <property type="entry name" value="DUF4112"/>
    <property type="match status" value="1"/>
</dbReference>
<evidence type="ECO:0000313" key="3">
    <source>
        <dbReference type="Proteomes" id="UP000266292"/>
    </source>
</evidence>
<proteinExistence type="predicted"/>
<evidence type="ECO:0000256" key="1">
    <source>
        <dbReference type="SAM" id="Phobius"/>
    </source>
</evidence>
<dbReference type="EMBL" id="CP021235">
    <property type="protein sequence ID" value="ARS36433.1"/>
    <property type="molecule type" value="Genomic_DNA"/>
</dbReference>
<keyword evidence="1" id="KW-0812">Transmembrane</keyword>
<keyword evidence="3" id="KW-1185">Reference proteome</keyword>
<dbReference type="KEGG" id="pact:CA264_13860"/>
<gene>
    <name evidence="2" type="ORF">CA264_13860</name>
</gene>
<organism evidence="2 3">
    <name type="scientific">Pontibacter actiniarum</name>
    <dbReference type="NCBI Taxonomy" id="323450"/>
    <lineage>
        <taxon>Bacteria</taxon>
        <taxon>Pseudomonadati</taxon>
        <taxon>Bacteroidota</taxon>
        <taxon>Cytophagia</taxon>
        <taxon>Cytophagales</taxon>
        <taxon>Hymenobacteraceae</taxon>
        <taxon>Pontibacter</taxon>
    </lineage>
</organism>
<feature type="transmembrane region" description="Helical" evidence="1">
    <location>
        <begin position="131"/>
        <end position="151"/>
    </location>
</feature>
<dbReference type="InterPro" id="IPR025187">
    <property type="entry name" value="DUF4112"/>
</dbReference>
<sequence>MATNESHYTRTPRSERLKWVEHMVHLMDNQFRVPGTRFRFGLDPLLGLLPVAGDLASFAMSATLVMTMARHGASGKLVALMLINSALDALIGSIPILGNIFDFFFKANERNVRLLRRHYEEGKYQGSGKNVVIGVAVAVVVLFALLLWALWELADWVFSWLASYF</sequence>
<dbReference type="STRING" id="709015.GCA_000472485_02813"/>
<reference evidence="3" key="1">
    <citation type="submission" date="2017-05" db="EMBL/GenBank/DDBJ databases">
        <authorList>
            <person name="Ray J."/>
            <person name="Price M."/>
            <person name="Deutschbauer A."/>
        </authorList>
    </citation>
    <scope>NUCLEOTIDE SEQUENCE [LARGE SCALE GENOMIC DNA]</scope>
    <source>
        <strain evidence="3">DSM 19842</strain>
    </source>
</reference>
<dbReference type="RefSeq" id="WP_025607994.1">
    <property type="nucleotide sequence ID" value="NZ_CP021235.1"/>
</dbReference>
<protein>
    <recommendedName>
        <fullName evidence="4">DUF4112 domain-containing protein</fullName>
    </recommendedName>
</protein>
<evidence type="ECO:0000313" key="2">
    <source>
        <dbReference type="EMBL" id="ARS36433.1"/>
    </source>
</evidence>
<dbReference type="OrthoDB" id="513552at2"/>
<keyword evidence="1" id="KW-0472">Membrane</keyword>
<name>A0A1X9YU99_9BACT</name>
<dbReference type="PANTHER" id="PTHR35519">
    <property type="entry name" value="MEMBRANE PROTEINS"/>
    <property type="match status" value="1"/>
</dbReference>
<feature type="transmembrane region" description="Helical" evidence="1">
    <location>
        <begin position="78"/>
        <end position="105"/>
    </location>
</feature>
<feature type="transmembrane region" description="Helical" evidence="1">
    <location>
        <begin position="45"/>
        <end position="66"/>
    </location>
</feature>
<evidence type="ECO:0008006" key="4">
    <source>
        <dbReference type="Google" id="ProtNLM"/>
    </source>
</evidence>
<dbReference type="AlphaFoldDB" id="A0A1X9YU99"/>
<dbReference type="Proteomes" id="UP000266292">
    <property type="component" value="Chromosome"/>
</dbReference>